<keyword evidence="5" id="KW-0378">Hydrolase</keyword>
<evidence type="ECO:0000256" key="2">
    <source>
        <dbReference type="ARBA" id="ARBA00008829"/>
    </source>
</evidence>
<evidence type="ECO:0000313" key="6">
    <source>
        <dbReference type="Proteomes" id="UP000320244"/>
    </source>
</evidence>
<gene>
    <name evidence="5" type="ORF">FGL98_21825</name>
</gene>
<dbReference type="Proteomes" id="UP000320244">
    <property type="component" value="Unassembled WGS sequence"/>
</dbReference>
<reference evidence="5 6" key="2">
    <citation type="submission" date="2019-08" db="EMBL/GenBank/DDBJ databases">
        <title>Jejuicoccus antrihumi gen. nov., sp. nov., a new member of the family Dermacoccaceae isolated from a cave.</title>
        <authorList>
            <person name="Schumann P."/>
            <person name="Kim I.S."/>
        </authorList>
    </citation>
    <scope>NUCLEOTIDE SEQUENCE [LARGE SCALE GENOMIC DNA]</scope>
    <source>
        <strain evidence="5 6">C5-26</strain>
    </source>
</reference>
<dbReference type="GO" id="GO:0016812">
    <property type="term" value="F:hydrolase activity, acting on carbon-nitrogen (but not peptide) bonds, in cyclic amides"/>
    <property type="evidence" value="ECO:0007669"/>
    <property type="project" value="TreeGrafter"/>
</dbReference>
<sequence>MAHVVIEGGMIRAMVDAGSPIPAARQVVHAGGRLVIPGGVDGHCHVAQVTGRYRTLDDYAVSSMAALWGGTTTIIDFGIPRDDSESPLQAAHNKRELARVARCDVALHGSVITWDDTVPKQLDELVAMGICSVKVYTTNRATTMADDDTILQVMHAMARIGGLVYIHAEHDPIIIDCARLHAQAGHTSIHDLHRTRPPVSEETSVREMLGMAEYTGAAVYFVHQTTPGAVDLVQRARDRGIQAYSETCPHYLAVDDSVYATADAALYACCPPLRDATMVTQLRDRLISGRVHTISSDHSCYDTAQKRERMDKIQRMPHGLPGVETRMPVTYTVMVRELGLPVERFVDVFATTPARINHLPRKGVIATGYDADLVIVDPDATRRVDGGALHMGTNYSPFEGRELAGWPETVVSGGRVVLSEGTFDDPGPIGRFLHRTPTGDQTPSTRQATARV</sequence>
<keyword evidence="6" id="KW-1185">Reference proteome</keyword>
<comment type="cofactor">
    <cofactor evidence="1">
        <name>Zn(2+)</name>
        <dbReference type="ChEBI" id="CHEBI:29105"/>
    </cofactor>
</comment>
<feature type="region of interest" description="Disordered" evidence="3">
    <location>
        <begin position="427"/>
        <end position="452"/>
    </location>
</feature>
<comment type="similarity">
    <text evidence="2">Belongs to the metallo-dependent hydrolases superfamily. Hydantoinase/dihydropyrimidinase family.</text>
</comment>
<dbReference type="FunFam" id="3.20.20.140:FF:000174">
    <property type="entry name" value="Dihydropyrimidinase-related protein 2"/>
    <property type="match status" value="1"/>
</dbReference>
<accession>A0A563DSW7</accession>
<dbReference type="InterPro" id="IPR032466">
    <property type="entry name" value="Metal_Hydrolase"/>
</dbReference>
<dbReference type="PANTHER" id="PTHR11647">
    <property type="entry name" value="HYDRANTOINASE/DIHYDROPYRIMIDINASE FAMILY MEMBER"/>
    <property type="match status" value="1"/>
</dbReference>
<protein>
    <submittedName>
        <fullName evidence="5">Amidohydrolase family protein</fullName>
    </submittedName>
</protein>
<feature type="compositionally biased region" description="Polar residues" evidence="3">
    <location>
        <begin position="438"/>
        <end position="452"/>
    </location>
</feature>
<dbReference type="OrthoDB" id="9775759at2"/>
<dbReference type="SUPFAM" id="SSF51556">
    <property type="entry name" value="Metallo-dependent hydrolases"/>
    <property type="match status" value="1"/>
</dbReference>
<evidence type="ECO:0000256" key="3">
    <source>
        <dbReference type="SAM" id="MobiDB-lite"/>
    </source>
</evidence>
<feature type="domain" description="Amidohydrolase-related" evidence="4">
    <location>
        <begin position="34"/>
        <end position="417"/>
    </location>
</feature>
<organism evidence="5 6">
    <name type="scientific">Leekyejoonella antrihumi</name>
    <dbReference type="NCBI Taxonomy" id="1660198"/>
    <lineage>
        <taxon>Bacteria</taxon>
        <taxon>Bacillati</taxon>
        <taxon>Actinomycetota</taxon>
        <taxon>Actinomycetes</taxon>
        <taxon>Micrococcales</taxon>
        <taxon>Dermacoccaceae</taxon>
        <taxon>Leekyejoonella</taxon>
    </lineage>
</organism>
<dbReference type="Gene3D" id="3.20.20.140">
    <property type="entry name" value="Metal-dependent hydrolases"/>
    <property type="match status" value="1"/>
</dbReference>
<dbReference type="Gene3D" id="2.30.40.10">
    <property type="entry name" value="Urease, subunit C, domain 1"/>
    <property type="match status" value="1"/>
</dbReference>
<dbReference type="InterPro" id="IPR006680">
    <property type="entry name" value="Amidohydro-rel"/>
</dbReference>
<name>A0A563DSW7_9MICO</name>
<dbReference type="GO" id="GO:0005829">
    <property type="term" value="C:cytosol"/>
    <property type="evidence" value="ECO:0007669"/>
    <property type="project" value="TreeGrafter"/>
</dbReference>
<comment type="caution">
    <text evidence="5">The sequence shown here is derived from an EMBL/GenBank/DDBJ whole genome shotgun (WGS) entry which is preliminary data.</text>
</comment>
<evidence type="ECO:0000256" key="1">
    <source>
        <dbReference type="ARBA" id="ARBA00001947"/>
    </source>
</evidence>
<reference evidence="5 6" key="1">
    <citation type="submission" date="2019-05" db="EMBL/GenBank/DDBJ databases">
        <authorList>
            <person name="Lee S.D."/>
        </authorList>
    </citation>
    <scope>NUCLEOTIDE SEQUENCE [LARGE SCALE GENOMIC DNA]</scope>
    <source>
        <strain evidence="5 6">C5-26</strain>
    </source>
</reference>
<proteinExistence type="inferred from homology"/>
<evidence type="ECO:0000259" key="4">
    <source>
        <dbReference type="Pfam" id="PF01979"/>
    </source>
</evidence>
<evidence type="ECO:0000313" key="5">
    <source>
        <dbReference type="EMBL" id="TWP33259.1"/>
    </source>
</evidence>
<dbReference type="InterPro" id="IPR050378">
    <property type="entry name" value="Metallo-dep_Hydrolases_sf"/>
</dbReference>
<dbReference type="AlphaFoldDB" id="A0A563DSW7"/>
<dbReference type="PANTHER" id="PTHR11647:SF1">
    <property type="entry name" value="COLLAPSIN RESPONSE MEDIATOR PROTEIN"/>
    <property type="match status" value="1"/>
</dbReference>
<dbReference type="EMBL" id="VCQV01000045">
    <property type="protein sequence ID" value="TWP33259.1"/>
    <property type="molecule type" value="Genomic_DNA"/>
</dbReference>
<dbReference type="Pfam" id="PF01979">
    <property type="entry name" value="Amidohydro_1"/>
    <property type="match status" value="1"/>
</dbReference>
<dbReference type="InterPro" id="IPR011059">
    <property type="entry name" value="Metal-dep_hydrolase_composite"/>
</dbReference>
<dbReference type="SUPFAM" id="SSF51338">
    <property type="entry name" value="Composite domain of metallo-dependent hydrolases"/>
    <property type="match status" value="2"/>
</dbReference>